<feature type="transmembrane region" description="Helical" evidence="1">
    <location>
        <begin position="29"/>
        <end position="49"/>
    </location>
</feature>
<dbReference type="Proteomes" id="UP001189429">
    <property type="component" value="Unassembled WGS sequence"/>
</dbReference>
<keyword evidence="1" id="KW-0812">Transmembrane</keyword>
<dbReference type="EMBL" id="CAUYUJ010013447">
    <property type="protein sequence ID" value="CAK0836238.1"/>
    <property type="molecule type" value="Genomic_DNA"/>
</dbReference>
<keyword evidence="1" id="KW-0472">Membrane</keyword>
<gene>
    <name evidence="2" type="ORF">PCOR1329_LOCUS32800</name>
</gene>
<proteinExistence type="predicted"/>
<keyword evidence="3" id="KW-1185">Reference proteome</keyword>
<comment type="caution">
    <text evidence="2">The sequence shown here is derived from an EMBL/GenBank/DDBJ whole genome shotgun (WGS) entry which is preliminary data.</text>
</comment>
<feature type="non-terminal residue" evidence="2">
    <location>
        <position position="1"/>
    </location>
</feature>
<reference evidence="2" key="1">
    <citation type="submission" date="2023-10" db="EMBL/GenBank/DDBJ databases">
        <authorList>
            <person name="Chen Y."/>
            <person name="Shah S."/>
            <person name="Dougan E. K."/>
            <person name="Thang M."/>
            <person name="Chan C."/>
        </authorList>
    </citation>
    <scope>NUCLEOTIDE SEQUENCE [LARGE SCALE GENOMIC DNA]</scope>
</reference>
<evidence type="ECO:0000313" key="3">
    <source>
        <dbReference type="Proteomes" id="UP001189429"/>
    </source>
</evidence>
<evidence type="ECO:0000313" key="2">
    <source>
        <dbReference type="EMBL" id="CAK0836238.1"/>
    </source>
</evidence>
<evidence type="ECO:0000256" key="1">
    <source>
        <dbReference type="SAM" id="Phobius"/>
    </source>
</evidence>
<accession>A0ABN9SUR6</accession>
<protein>
    <submittedName>
        <fullName evidence="2">Uncharacterized protein</fullName>
    </submittedName>
</protein>
<organism evidence="2 3">
    <name type="scientific">Prorocentrum cordatum</name>
    <dbReference type="NCBI Taxonomy" id="2364126"/>
    <lineage>
        <taxon>Eukaryota</taxon>
        <taxon>Sar</taxon>
        <taxon>Alveolata</taxon>
        <taxon>Dinophyceae</taxon>
        <taxon>Prorocentrales</taxon>
        <taxon>Prorocentraceae</taxon>
        <taxon>Prorocentrum</taxon>
    </lineage>
</organism>
<keyword evidence="1" id="KW-1133">Transmembrane helix</keyword>
<name>A0ABN9SUR6_9DINO</name>
<sequence>VLDTFDLLEQCFALGEAFAPHLCFQYERALLAGASVIVFVDSLLLLLAVCKGSSKVVDFGGLVHAIHLLTASLRLLAWWEHVDSAAIIADGGSRCGNAGRVARRLGIRLKTVEFPPRLADMRQVPANTLLGYLESGFDGQGVRC</sequence>